<proteinExistence type="predicted"/>
<organism evidence="1 2">
    <name type="scientific">Streptococcus suis</name>
    <dbReference type="NCBI Taxonomy" id="1307"/>
    <lineage>
        <taxon>Bacteria</taxon>
        <taxon>Bacillati</taxon>
        <taxon>Bacillota</taxon>
        <taxon>Bacilli</taxon>
        <taxon>Lactobacillales</taxon>
        <taxon>Streptococcaceae</taxon>
        <taxon>Streptococcus</taxon>
    </lineage>
</organism>
<sequence>MTQTEIITVVGISQKSEKKEGWVSCHQTNTPSWKTLLIPFNKEILGSVLSQLGVYEVKLNNLSSAFGGRPKYEIAEAKLIISFDEILKAYK</sequence>
<dbReference type="EMBL" id="FIIB01000017">
    <property type="protein sequence ID" value="CYV78725.1"/>
    <property type="molecule type" value="Genomic_DNA"/>
</dbReference>
<dbReference type="RefSeq" id="WP_024531442.1">
    <property type="nucleotide sequence ID" value="NZ_CEHN01000017.1"/>
</dbReference>
<evidence type="ECO:0000313" key="1">
    <source>
        <dbReference type="EMBL" id="CYV78725.1"/>
    </source>
</evidence>
<dbReference type="Proteomes" id="UP000074356">
    <property type="component" value="Unassembled WGS sequence"/>
</dbReference>
<dbReference type="AlphaFoldDB" id="A0A123TY36"/>
<name>A0A123TY36_STRSU</name>
<accession>A0A123TY36</accession>
<evidence type="ECO:0008006" key="3">
    <source>
        <dbReference type="Google" id="ProtNLM"/>
    </source>
</evidence>
<gene>
    <name evidence="1" type="ORF">ERS132440_01737</name>
</gene>
<protein>
    <recommendedName>
        <fullName evidence="3">ICE protein</fullName>
    </recommendedName>
</protein>
<evidence type="ECO:0000313" key="2">
    <source>
        <dbReference type="Proteomes" id="UP000074356"/>
    </source>
</evidence>
<reference evidence="1 2" key="1">
    <citation type="submission" date="2016-02" db="EMBL/GenBank/DDBJ databases">
        <authorList>
            <consortium name="Pathogen Informatics"/>
        </authorList>
    </citation>
    <scope>NUCLEOTIDE SEQUENCE [LARGE SCALE GENOMIC DNA]</scope>
    <source>
        <strain evidence="1 2">LSS78</strain>
    </source>
</reference>